<keyword evidence="1" id="KW-1185">Reference proteome</keyword>
<dbReference type="PaxDb" id="121845-A0A3Q0J5T1"/>
<dbReference type="AlphaFoldDB" id="A0A3Q0J5T1"/>
<evidence type="ECO:0000313" key="1">
    <source>
        <dbReference type="Proteomes" id="UP000079169"/>
    </source>
</evidence>
<sequence>MCRQTSGSTRARSGVRYDGVISGCGIGWWIWTRPVQRLCHLDASISVDTAFKRDMGPLTLFHGRISDLPVSLDSVCPKCKVPFPLVVRKKKCVVCSGNTLI</sequence>
<evidence type="ECO:0000313" key="2">
    <source>
        <dbReference type="RefSeq" id="XP_026682075.1"/>
    </source>
</evidence>
<name>A0A3Q0J5T1_DIACI</name>
<dbReference type="KEGG" id="dci:113468944"/>
<dbReference type="RefSeq" id="XP_026682075.1">
    <property type="nucleotide sequence ID" value="XM_026826274.1"/>
</dbReference>
<reference evidence="2" key="1">
    <citation type="submission" date="2025-08" db="UniProtKB">
        <authorList>
            <consortium name="RefSeq"/>
        </authorList>
    </citation>
    <scope>IDENTIFICATION</scope>
</reference>
<proteinExistence type="predicted"/>
<protein>
    <submittedName>
        <fullName evidence="2">Uncharacterized protein LOC113468944</fullName>
    </submittedName>
</protein>
<dbReference type="GeneID" id="113468944"/>
<accession>A0A3Q0J5T1</accession>
<dbReference type="Proteomes" id="UP000079169">
    <property type="component" value="Unplaced"/>
</dbReference>
<gene>
    <name evidence="2" type="primary">LOC113468944</name>
</gene>
<organism evidence="1 2">
    <name type="scientific">Diaphorina citri</name>
    <name type="common">Asian citrus psyllid</name>
    <dbReference type="NCBI Taxonomy" id="121845"/>
    <lineage>
        <taxon>Eukaryota</taxon>
        <taxon>Metazoa</taxon>
        <taxon>Ecdysozoa</taxon>
        <taxon>Arthropoda</taxon>
        <taxon>Hexapoda</taxon>
        <taxon>Insecta</taxon>
        <taxon>Pterygota</taxon>
        <taxon>Neoptera</taxon>
        <taxon>Paraneoptera</taxon>
        <taxon>Hemiptera</taxon>
        <taxon>Sternorrhyncha</taxon>
        <taxon>Psylloidea</taxon>
        <taxon>Psyllidae</taxon>
        <taxon>Diaphorininae</taxon>
        <taxon>Diaphorina</taxon>
    </lineage>
</organism>